<proteinExistence type="predicted"/>
<keyword evidence="1" id="KW-0472">Membrane</keyword>
<evidence type="ECO:0000313" key="3">
    <source>
        <dbReference type="EMBL" id="MBB6564318.1"/>
    </source>
</evidence>
<feature type="transmembrane region" description="Helical" evidence="1">
    <location>
        <begin position="260"/>
        <end position="278"/>
    </location>
</feature>
<dbReference type="InterPro" id="IPR018677">
    <property type="entry name" value="DUF2157"/>
</dbReference>
<dbReference type="Proteomes" id="UP000575083">
    <property type="component" value="Unassembled WGS sequence"/>
</dbReference>
<evidence type="ECO:0000256" key="1">
    <source>
        <dbReference type="SAM" id="Phobius"/>
    </source>
</evidence>
<dbReference type="Pfam" id="PF09925">
    <property type="entry name" value="DUF2157"/>
    <property type="match status" value="1"/>
</dbReference>
<keyword evidence="1" id="KW-0812">Transmembrane</keyword>
<feature type="transmembrane region" description="Helical" evidence="1">
    <location>
        <begin position="235"/>
        <end position="253"/>
    </location>
</feature>
<protein>
    <submittedName>
        <fullName evidence="3">Putative membrane protein</fullName>
    </submittedName>
</protein>
<feature type="transmembrane region" description="Helical" evidence="1">
    <location>
        <begin position="148"/>
        <end position="165"/>
    </location>
</feature>
<dbReference type="RefSeq" id="WP_184866234.1">
    <property type="nucleotide sequence ID" value="NZ_JACHLK010000036.1"/>
</dbReference>
<feature type="domain" description="DUF2157" evidence="2">
    <location>
        <begin position="10"/>
        <end position="147"/>
    </location>
</feature>
<organism evidence="3 4">
    <name type="scientific">Acidovorax soli</name>
    <dbReference type="NCBI Taxonomy" id="592050"/>
    <lineage>
        <taxon>Bacteria</taxon>
        <taxon>Pseudomonadati</taxon>
        <taxon>Pseudomonadota</taxon>
        <taxon>Betaproteobacteria</taxon>
        <taxon>Burkholderiales</taxon>
        <taxon>Comamonadaceae</taxon>
        <taxon>Acidovorax</taxon>
    </lineage>
</organism>
<dbReference type="EMBL" id="JACHLK010000036">
    <property type="protein sequence ID" value="MBB6564318.1"/>
    <property type="molecule type" value="Genomic_DNA"/>
</dbReference>
<reference evidence="3 4" key="1">
    <citation type="submission" date="2020-08" db="EMBL/GenBank/DDBJ databases">
        <title>Functional genomics of gut bacteria from endangered species of beetles.</title>
        <authorList>
            <person name="Carlos-Shanley C."/>
        </authorList>
    </citation>
    <scope>NUCLEOTIDE SEQUENCE [LARGE SCALE GENOMIC DNA]</scope>
    <source>
        <strain evidence="3 4">S00198</strain>
    </source>
</reference>
<gene>
    <name evidence="3" type="ORF">HNP48_007045</name>
</gene>
<evidence type="ECO:0000259" key="2">
    <source>
        <dbReference type="Pfam" id="PF09925"/>
    </source>
</evidence>
<name>A0A7X0PLU8_9BURK</name>
<dbReference type="AlphaFoldDB" id="A0A7X0PLU8"/>
<feature type="transmembrane region" description="Helical" evidence="1">
    <location>
        <begin position="177"/>
        <end position="195"/>
    </location>
</feature>
<accession>A0A7X0PLU8</accession>
<feature type="transmembrane region" description="Helical" evidence="1">
    <location>
        <begin position="290"/>
        <end position="312"/>
    </location>
</feature>
<keyword evidence="1" id="KW-1133">Transmembrane helix</keyword>
<feature type="transmembrane region" description="Helical" evidence="1">
    <location>
        <begin position="97"/>
        <end position="117"/>
    </location>
</feature>
<feature type="transmembrane region" description="Helical" evidence="1">
    <location>
        <begin position="71"/>
        <end position="90"/>
    </location>
</feature>
<evidence type="ECO:0000313" key="4">
    <source>
        <dbReference type="Proteomes" id="UP000575083"/>
    </source>
</evidence>
<comment type="caution">
    <text evidence="3">The sequence shown here is derived from an EMBL/GenBank/DDBJ whole genome shotgun (WGS) entry which is preliminary data.</text>
</comment>
<feature type="transmembrane region" description="Helical" evidence="1">
    <location>
        <begin position="207"/>
        <end position="229"/>
    </location>
</feature>
<feature type="transmembrane region" description="Helical" evidence="1">
    <location>
        <begin position="123"/>
        <end position="141"/>
    </location>
</feature>
<feature type="transmembrane region" description="Helical" evidence="1">
    <location>
        <begin position="40"/>
        <end position="65"/>
    </location>
</feature>
<keyword evidence="4" id="KW-1185">Reference proteome</keyword>
<sequence length="327" mass="34291">MTLRTDLLELARQHTLDQGTARRLLGLAGFDRQPANLHTVLWRTVAVLAAALGGLGIVMWIAANWESLGRFMRFALLQGFVLAMCAGAALRAGARAPLAVLALLGTGALFAYFGQTYQTGADPWQLFALWAALTLPLALAVRSDAVWVPWNLVAMVGISLWAQAHTGHRWRVSPADMTVHLVSLGAAMAVAAAMLPQLQRLTGAGPWALRTAGTLALMMVTLTALGGLFHSPVAGHYGLGLVLLAVAAALVSLRSHFDIFLLSGAALGLNILLVTGLARAMFSNSRFDDFVGSLLLIGLVAAGMLAATVSAVTRLARRAAAAQGESA</sequence>